<reference evidence="7" key="1">
    <citation type="submission" date="2018-06" db="EMBL/GenBank/DDBJ databases">
        <authorList>
            <person name="Zhirakovskaya E."/>
        </authorList>
    </citation>
    <scope>NUCLEOTIDE SEQUENCE</scope>
</reference>
<dbReference type="Gene3D" id="3.40.50.300">
    <property type="entry name" value="P-loop containing nucleotide triphosphate hydrolases"/>
    <property type="match status" value="1"/>
</dbReference>
<dbReference type="Pfam" id="PF00270">
    <property type="entry name" value="DEAD"/>
    <property type="match status" value="1"/>
</dbReference>
<organism evidence="7">
    <name type="scientific">hydrothermal vent metagenome</name>
    <dbReference type="NCBI Taxonomy" id="652676"/>
    <lineage>
        <taxon>unclassified sequences</taxon>
        <taxon>metagenomes</taxon>
        <taxon>ecological metagenomes</taxon>
    </lineage>
</organism>
<dbReference type="GO" id="GO:0003724">
    <property type="term" value="F:RNA helicase activity"/>
    <property type="evidence" value="ECO:0007669"/>
    <property type="project" value="InterPro"/>
</dbReference>
<dbReference type="InterPro" id="IPR014001">
    <property type="entry name" value="Helicase_ATP-bd"/>
</dbReference>
<evidence type="ECO:0000256" key="2">
    <source>
        <dbReference type="ARBA" id="ARBA00022801"/>
    </source>
</evidence>
<keyword evidence="4" id="KW-0067">ATP-binding</keyword>
<dbReference type="InterPro" id="IPR011545">
    <property type="entry name" value="DEAD/DEAH_box_helicase_dom"/>
</dbReference>
<proteinExistence type="predicted"/>
<keyword evidence="2" id="KW-0378">Hydrolase</keyword>
<evidence type="ECO:0000256" key="3">
    <source>
        <dbReference type="ARBA" id="ARBA00022806"/>
    </source>
</evidence>
<evidence type="ECO:0000256" key="4">
    <source>
        <dbReference type="ARBA" id="ARBA00022840"/>
    </source>
</evidence>
<dbReference type="AlphaFoldDB" id="A0A3B0XGV6"/>
<name>A0A3B0XGV6_9ZZZZ</name>
<sequence length="190" mass="20957">MTTTAFTQLPLSAEFTDNLTMLGYNTMTPIQEQSLPPILNGKDVLAQAKTGSGKTAAFGIGLLHPLKSQIYQTQALILCPVRELADQVSKEIRRLARAVPNTKILTLCGGTPIGPQFASLEHPPHIVVGTPGRILKHLQKETLKLEHLKTLVLDEADRMLDMGFYDDIMQIIDKTPSQRQSLLFSATWPN</sequence>
<dbReference type="InterPro" id="IPR050079">
    <property type="entry name" value="DEAD_box_RNA_helicase"/>
</dbReference>
<dbReference type="PANTHER" id="PTHR47959:SF1">
    <property type="entry name" value="ATP-DEPENDENT RNA HELICASE DBPA"/>
    <property type="match status" value="1"/>
</dbReference>
<feature type="domain" description="DEAD-box RNA helicase Q" evidence="6">
    <location>
        <begin position="4"/>
        <end position="32"/>
    </location>
</feature>
<dbReference type="PROSITE" id="PS51195">
    <property type="entry name" value="Q_MOTIF"/>
    <property type="match status" value="1"/>
</dbReference>
<evidence type="ECO:0000259" key="6">
    <source>
        <dbReference type="PROSITE" id="PS51195"/>
    </source>
</evidence>
<dbReference type="InterPro" id="IPR014014">
    <property type="entry name" value="RNA_helicase_DEAD_Q_motif"/>
</dbReference>
<protein>
    <submittedName>
        <fullName evidence="7">ATP-dependent 23S rRNA helicase DbpA</fullName>
    </submittedName>
</protein>
<gene>
    <name evidence="7" type="ORF">MNBD_GAMMA11-311</name>
</gene>
<keyword evidence="3 7" id="KW-0347">Helicase</keyword>
<dbReference type="GO" id="GO:0003676">
    <property type="term" value="F:nucleic acid binding"/>
    <property type="evidence" value="ECO:0007669"/>
    <property type="project" value="InterPro"/>
</dbReference>
<evidence type="ECO:0000259" key="5">
    <source>
        <dbReference type="PROSITE" id="PS51192"/>
    </source>
</evidence>
<dbReference type="EMBL" id="UOFG01000168">
    <property type="protein sequence ID" value="VAW62347.1"/>
    <property type="molecule type" value="Genomic_DNA"/>
</dbReference>
<dbReference type="GO" id="GO:0005524">
    <property type="term" value="F:ATP binding"/>
    <property type="evidence" value="ECO:0007669"/>
    <property type="project" value="UniProtKB-KW"/>
</dbReference>
<dbReference type="PROSITE" id="PS00039">
    <property type="entry name" value="DEAD_ATP_HELICASE"/>
    <property type="match status" value="1"/>
</dbReference>
<dbReference type="InterPro" id="IPR044742">
    <property type="entry name" value="DEAD/DEAH_RhlB"/>
</dbReference>
<dbReference type="SMART" id="SM00487">
    <property type="entry name" value="DEXDc"/>
    <property type="match status" value="1"/>
</dbReference>
<feature type="domain" description="Helicase ATP-binding" evidence="5">
    <location>
        <begin position="35"/>
        <end position="190"/>
    </location>
</feature>
<feature type="non-terminal residue" evidence="7">
    <location>
        <position position="190"/>
    </location>
</feature>
<dbReference type="PROSITE" id="PS51192">
    <property type="entry name" value="HELICASE_ATP_BIND_1"/>
    <property type="match status" value="1"/>
</dbReference>
<keyword evidence="1" id="KW-0547">Nucleotide-binding</keyword>
<dbReference type="PANTHER" id="PTHR47959">
    <property type="entry name" value="ATP-DEPENDENT RNA HELICASE RHLE-RELATED"/>
    <property type="match status" value="1"/>
</dbReference>
<dbReference type="CDD" id="cd00268">
    <property type="entry name" value="DEADc"/>
    <property type="match status" value="1"/>
</dbReference>
<dbReference type="InterPro" id="IPR027417">
    <property type="entry name" value="P-loop_NTPase"/>
</dbReference>
<evidence type="ECO:0000256" key="1">
    <source>
        <dbReference type="ARBA" id="ARBA00022741"/>
    </source>
</evidence>
<evidence type="ECO:0000313" key="7">
    <source>
        <dbReference type="EMBL" id="VAW62347.1"/>
    </source>
</evidence>
<accession>A0A3B0XGV6</accession>
<dbReference type="GO" id="GO:0005829">
    <property type="term" value="C:cytosol"/>
    <property type="evidence" value="ECO:0007669"/>
    <property type="project" value="TreeGrafter"/>
</dbReference>
<dbReference type="SUPFAM" id="SSF52540">
    <property type="entry name" value="P-loop containing nucleoside triphosphate hydrolases"/>
    <property type="match status" value="1"/>
</dbReference>
<dbReference type="InterPro" id="IPR000629">
    <property type="entry name" value="RNA-helicase_DEAD-box_CS"/>
</dbReference>
<dbReference type="GO" id="GO:0016787">
    <property type="term" value="F:hydrolase activity"/>
    <property type="evidence" value="ECO:0007669"/>
    <property type="project" value="UniProtKB-KW"/>
</dbReference>